<evidence type="ECO:0000313" key="2">
    <source>
        <dbReference type="EMBL" id="SPC25477.1"/>
    </source>
</evidence>
<dbReference type="Proteomes" id="UP000257139">
    <property type="component" value="Plasmid CBM2594_p"/>
</dbReference>
<reference evidence="2" key="1">
    <citation type="submission" date="2018-01" db="EMBL/GenBank/DDBJ databases">
        <authorList>
            <person name="Clerissi C."/>
        </authorList>
    </citation>
    <scope>NUCLEOTIDE SEQUENCE [LARGE SCALE GENOMIC DNA]</scope>
    <source>
        <strain evidence="2">Cupriavidus taiwanensis STM 6021</strain>
    </source>
</reference>
<dbReference type="AlphaFoldDB" id="A0A375GNQ8"/>
<feature type="compositionally biased region" description="Basic and acidic residues" evidence="1">
    <location>
        <begin position="34"/>
        <end position="46"/>
    </location>
</feature>
<name>A0A375GNQ8_9BURK</name>
<evidence type="ECO:0000256" key="1">
    <source>
        <dbReference type="SAM" id="MobiDB-lite"/>
    </source>
</evidence>
<feature type="region of interest" description="Disordered" evidence="1">
    <location>
        <begin position="28"/>
        <end position="57"/>
    </location>
</feature>
<gene>
    <name evidence="2" type="ORF">CBM2594_P80002</name>
</gene>
<proteinExistence type="predicted"/>
<sequence length="57" mass="6488">MLHARAVYSHSVSPLATHNQIFKSLTVHSKTTSLRKEPRRSCRREAPFAPGVQRSCR</sequence>
<organism evidence="2">
    <name type="scientific">Cupriavidus taiwanensis</name>
    <dbReference type="NCBI Taxonomy" id="164546"/>
    <lineage>
        <taxon>Bacteria</taxon>
        <taxon>Pseudomonadati</taxon>
        <taxon>Pseudomonadota</taxon>
        <taxon>Betaproteobacteria</taxon>
        <taxon>Burkholderiales</taxon>
        <taxon>Burkholderiaceae</taxon>
        <taxon>Cupriavidus</taxon>
    </lineage>
</organism>
<dbReference type="EMBL" id="OGUU01000043">
    <property type="protein sequence ID" value="SPC25477.1"/>
    <property type="molecule type" value="Genomic_DNA"/>
</dbReference>
<accession>A0A375GNQ8</accession>
<comment type="caution">
    <text evidence="2">The sequence shown here is derived from an EMBL/GenBank/DDBJ whole genome shotgun (WGS) entry which is preliminary data.</text>
</comment>
<protein>
    <submittedName>
        <fullName evidence="2">Uncharacterized protein</fullName>
    </submittedName>
</protein>